<dbReference type="PANTHER" id="PTHR45138:SF9">
    <property type="entry name" value="DIGUANYLATE CYCLASE DGCM-RELATED"/>
    <property type="match status" value="1"/>
</dbReference>
<dbReference type="AlphaFoldDB" id="A0A1H5TPP6"/>
<evidence type="ECO:0000256" key="3">
    <source>
        <dbReference type="ARBA" id="ARBA00034247"/>
    </source>
</evidence>
<dbReference type="Gene3D" id="3.30.70.270">
    <property type="match status" value="1"/>
</dbReference>
<dbReference type="PROSITE" id="PS50887">
    <property type="entry name" value="GGDEF"/>
    <property type="match status" value="1"/>
</dbReference>
<accession>A0A1H5TPP6</accession>
<evidence type="ECO:0000313" key="6">
    <source>
        <dbReference type="Proteomes" id="UP000236721"/>
    </source>
</evidence>
<comment type="cofactor">
    <cofactor evidence="1">
        <name>Mg(2+)</name>
        <dbReference type="ChEBI" id="CHEBI:18420"/>
    </cofactor>
</comment>
<organism evidence="5 6">
    <name type="scientific">Vibrio hangzhouensis</name>
    <dbReference type="NCBI Taxonomy" id="462991"/>
    <lineage>
        <taxon>Bacteria</taxon>
        <taxon>Pseudomonadati</taxon>
        <taxon>Pseudomonadota</taxon>
        <taxon>Gammaproteobacteria</taxon>
        <taxon>Vibrionales</taxon>
        <taxon>Vibrionaceae</taxon>
        <taxon>Vibrio</taxon>
    </lineage>
</organism>
<dbReference type="InterPro" id="IPR050469">
    <property type="entry name" value="Diguanylate_Cyclase"/>
</dbReference>
<sequence>MLTKLEQVYEVLSCLPDPVFILSEKGDYIDLLGGTDTQSYHDGKALIGKTLHSVMSEDKANWFIGQIIDALDRNCVVTVEYDLAAAEVVGLDEHAGPAGILRFEGKIFPLSFMHNDDRVVCWLTRNISQRHQLEVQLRKQSETDGLTQIANRNYFFNRLSSITKHDVLHSLLLLDVDFFKQVNDTYGHLAGDQTLQEVVSRVQSLIRPIDIFARVGGEEFAIILPQSDDRSGYEVAERIRLAIANHPFSYKEHTFAITTSLGVTQIHQGEQNNEVFSRVDNALYLAKEQGRNRCVSLLK</sequence>
<dbReference type="EMBL" id="FNVG01000002">
    <property type="protein sequence ID" value="SEF64756.1"/>
    <property type="molecule type" value="Genomic_DNA"/>
</dbReference>
<evidence type="ECO:0000259" key="4">
    <source>
        <dbReference type="PROSITE" id="PS50887"/>
    </source>
</evidence>
<gene>
    <name evidence="5" type="ORF">SAMN04488244_102341</name>
</gene>
<comment type="catalytic activity">
    <reaction evidence="3">
        <text>2 GTP = 3',3'-c-di-GMP + 2 diphosphate</text>
        <dbReference type="Rhea" id="RHEA:24898"/>
        <dbReference type="ChEBI" id="CHEBI:33019"/>
        <dbReference type="ChEBI" id="CHEBI:37565"/>
        <dbReference type="ChEBI" id="CHEBI:58805"/>
        <dbReference type="EC" id="2.7.7.65"/>
    </reaction>
</comment>
<dbReference type="GO" id="GO:1902201">
    <property type="term" value="P:negative regulation of bacterial-type flagellum-dependent cell motility"/>
    <property type="evidence" value="ECO:0007669"/>
    <property type="project" value="TreeGrafter"/>
</dbReference>
<evidence type="ECO:0000256" key="2">
    <source>
        <dbReference type="ARBA" id="ARBA00012528"/>
    </source>
</evidence>
<dbReference type="SUPFAM" id="SSF55073">
    <property type="entry name" value="Nucleotide cyclase"/>
    <property type="match status" value="1"/>
</dbReference>
<dbReference type="InterPro" id="IPR043128">
    <property type="entry name" value="Rev_trsase/Diguanyl_cyclase"/>
</dbReference>
<dbReference type="RefSeq" id="WP_103878935.1">
    <property type="nucleotide sequence ID" value="NZ_FNVG01000002.1"/>
</dbReference>
<dbReference type="GO" id="GO:0005886">
    <property type="term" value="C:plasma membrane"/>
    <property type="evidence" value="ECO:0007669"/>
    <property type="project" value="TreeGrafter"/>
</dbReference>
<reference evidence="6" key="1">
    <citation type="submission" date="2016-10" db="EMBL/GenBank/DDBJ databases">
        <authorList>
            <person name="Varghese N."/>
            <person name="Submissions S."/>
        </authorList>
    </citation>
    <scope>NUCLEOTIDE SEQUENCE [LARGE SCALE GENOMIC DNA]</scope>
    <source>
        <strain evidence="6">CGMCC 1.7062</strain>
    </source>
</reference>
<dbReference type="InterPro" id="IPR029787">
    <property type="entry name" value="Nucleotide_cyclase"/>
</dbReference>
<dbReference type="InterPro" id="IPR000160">
    <property type="entry name" value="GGDEF_dom"/>
</dbReference>
<keyword evidence="6" id="KW-1185">Reference proteome</keyword>
<dbReference type="EC" id="2.7.7.65" evidence="2"/>
<dbReference type="CDD" id="cd01949">
    <property type="entry name" value="GGDEF"/>
    <property type="match status" value="1"/>
</dbReference>
<feature type="domain" description="GGDEF" evidence="4">
    <location>
        <begin position="167"/>
        <end position="299"/>
    </location>
</feature>
<protein>
    <recommendedName>
        <fullName evidence="2">diguanylate cyclase</fullName>
        <ecNumber evidence="2">2.7.7.65</ecNumber>
    </recommendedName>
</protein>
<dbReference type="SMART" id="SM00267">
    <property type="entry name" value="GGDEF"/>
    <property type="match status" value="1"/>
</dbReference>
<dbReference type="Proteomes" id="UP000236721">
    <property type="component" value="Unassembled WGS sequence"/>
</dbReference>
<dbReference type="FunFam" id="3.30.70.270:FF:000001">
    <property type="entry name" value="Diguanylate cyclase domain protein"/>
    <property type="match status" value="1"/>
</dbReference>
<dbReference type="PANTHER" id="PTHR45138">
    <property type="entry name" value="REGULATORY COMPONENTS OF SENSORY TRANSDUCTION SYSTEM"/>
    <property type="match status" value="1"/>
</dbReference>
<name>A0A1H5TPP6_9VIBR</name>
<dbReference type="GO" id="GO:0043709">
    <property type="term" value="P:cell adhesion involved in single-species biofilm formation"/>
    <property type="evidence" value="ECO:0007669"/>
    <property type="project" value="TreeGrafter"/>
</dbReference>
<evidence type="ECO:0000256" key="1">
    <source>
        <dbReference type="ARBA" id="ARBA00001946"/>
    </source>
</evidence>
<dbReference type="NCBIfam" id="TIGR00254">
    <property type="entry name" value="GGDEF"/>
    <property type="match status" value="1"/>
</dbReference>
<dbReference type="OrthoDB" id="9812260at2"/>
<evidence type="ECO:0000313" key="5">
    <source>
        <dbReference type="EMBL" id="SEF64756.1"/>
    </source>
</evidence>
<dbReference type="GO" id="GO:0052621">
    <property type="term" value="F:diguanylate cyclase activity"/>
    <property type="evidence" value="ECO:0007669"/>
    <property type="project" value="UniProtKB-EC"/>
</dbReference>
<proteinExistence type="predicted"/>
<dbReference type="Pfam" id="PF00990">
    <property type="entry name" value="GGDEF"/>
    <property type="match status" value="1"/>
</dbReference>